<proteinExistence type="predicted"/>
<protein>
    <submittedName>
        <fullName evidence="2">Uncharacterized protein</fullName>
    </submittedName>
</protein>
<reference evidence="2 3" key="1">
    <citation type="submission" date="2019-08" db="EMBL/GenBank/DDBJ databases">
        <title>Bacillus genomes from the desert of Cuatro Cienegas, Coahuila.</title>
        <authorList>
            <person name="Olmedo-Alvarez G."/>
        </authorList>
    </citation>
    <scope>NUCLEOTIDE SEQUENCE [LARGE SCALE GENOMIC DNA]</scope>
    <source>
        <strain evidence="2 3">CH446_14T</strain>
    </source>
</reference>
<accession>A0A5D4R530</accession>
<gene>
    <name evidence="2" type="ORF">FZD51_19055</name>
</gene>
<keyword evidence="1" id="KW-0472">Membrane</keyword>
<evidence type="ECO:0000313" key="3">
    <source>
        <dbReference type="Proteomes" id="UP000322139"/>
    </source>
</evidence>
<dbReference type="RefSeq" id="WP_148976211.1">
    <property type="nucleotide sequence ID" value="NZ_VTER01000010.1"/>
</dbReference>
<dbReference type="Proteomes" id="UP000322139">
    <property type="component" value="Unassembled WGS sequence"/>
</dbReference>
<sequence length="109" mass="12341">MAMAEGNFLWITGLKWVADIQTIKGFHGTYILLLFNDIIYLRFMTKTKHMECEMKSKSKIITSFSLAYSVQLASAFSLTTSQLMIFVSAAAFLLFGIGLLIKKFLNKNN</sequence>
<feature type="transmembrane region" description="Helical" evidence="1">
    <location>
        <begin position="20"/>
        <end position="39"/>
    </location>
</feature>
<keyword evidence="1" id="KW-0812">Transmembrane</keyword>
<feature type="transmembrane region" description="Helical" evidence="1">
    <location>
        <begin position="83"/>
        <end position="101"/>
    </location>
</feature>
<evidence type="ECO:0000256" key="1">
    <source>
        <dbReference type="SAM" id="Phobius"/>
    </source>
</evidence>
<feature type="transmembrane region" description="Helical" evidence="1">
    <location>
        <begin position="60"/>
        <end position="77"/>
    </location>
</feature>
<dbReference type="EMBL" id="VTER01000010">
    <property type="protein sequence ID" value="TYS45670.1"/>
    <property type="molecule type" value="Genomic_DNA"/>
</dbReference>
<comment type="caution">
    <text evidence="2">The sequence shown here is derived from an EMBL/GenBank/DDBJ whole genome shotgun (WGS) entry which is preliminary data.</text>
</comment>
<dbReference type="AlphaFoldDB" id="A0A5D4R530"/>
<name>A0A5D4R530_9BACI</name>
<evidence type="ECO:0000313" key="2">
    <source>
        <dbReference type="EMBL" id="TYS45670.1"/>
    </source>
</evidence>
<keyword evidence="1" id="KW-1133">Transmembrane helix</keyword>
<organism evidence="2 3">
    <name type="scientific">Bacillus infantis</name>
    <dbReference type="NCBI Taxonomy" id="324767"/>
    <lineage>
        <taxon>Bacteria</taxon>
        <taxon>Bacillati</taxon>
        <taxon>Bacillota</taxon>
        <taxon>Bacilli</taxon>
        <taxon>Bacillales</taxon>
        <taxon>Bacillaceae</taxon>
        <taxon>Bacillus</taxon>
    </lineage>
</organism>